<sequence length="343" mass="39108">MDQFHKMKIPSIFHFLFLILSTFFFIAQPSRIHNVSSSQNRLAFFVFGDSFVDSAEYANLPLIPPYLDPHNKLYIHGVNFASGGAGVLVDTHPGFAIGMETQLRYFKKVERSMRKKLGDSIAYDLFSNSVYFFHVGGNDYKIPFEDSSVHEKYNETEHVYTVIGNLTAVVEEIYKKGGRKFAFVAIPPLGCLPNTRLLKKEGDGSCWDEISALAILHNNLFPIALQKFADKFPGFKYTVADMYTLLQNRIDNPSKYGFKEGKKACCGSGSFGGIYSCGGMMRGMKEFELCENPKEYLFFDSYHPNERAYEQFAKLMWSGDSQVIKPYNLKQFFQYGSLQSFEH</sequence>
<dbReference type="InterPro" id="IPR044552">
    <property type="entry name" value="GLIP1-5/GLL25"/>
</dbReference>
<evidence type="ECO:0000256" key="1">
    <source>
        <dbReference type="ARBA" id="ARBA00008668"/>
    </source>
</evidence>
<comment type="similarity">
    <text evidence="1">Belongs to the 'GDSL' lipolytic enzyme family.</text>
</comment>
<name>A0A0A0KAP6_CUCSA</name>
<dbReference type="InterPro" id="IPR036514">
    <property type="entry name" value="SGNH_hydro_sf"/>
</dbReference>
<reference evidence="3 4" key="1">
    <citation type="journal article" date="2009" name="Nat. Genet.">
        <title>The genome of the cucumber, Cucumis sativus L.</title>
        <authorList>
            <person name="Huang S."/>
            <person name="Li R."/>
            <person name="Zhang Z."/>
            <person name="Li L."/>
            <person name="Gu X."/>
            <person name="Fan W."/>
            <person name="Lucas W.J."/>
            <person name="Wang X."/>
            <person name="Xie B."/>
            <person name="Ni P."/>
            <person name="Ren Y."/>
            <person name="Zhu H."/>
            <person name="Li J."/>
            <person name="Lin K."/>
            <person name="Jin W."/>
            <person name="Fei Z."/>
            <person name="Li G."/>
            <person name="Staub J."/>
            <person name="Kilian A."/>
            <person name="van der Vossen E.A."/>
            <person name="Wu Y."/>
            <person name="Guo J."/>
            <person name="He J."/>
            <person name="Jia Z."/>
            <person name="Ren Y."/>
            <person name="Tian G."/>
            <person name="Lu Y."/>
            <person name="Ruan J."/>
            <person name="Qian W."/>
            <person name="Wang M."/>
            <person name="Huang Q."/>
            <person name="Li B."/>
            <person name="Xuan Z."/>
            <person name="Cao J."/>
            <person name="Asan"/>
            <person name="Wu Z."/>
            <person name="Zhang J."/>
            <person name="Cai Q."/>
            <person name="Bai Y."/>
            <person name="Zhao B."/>
            <person name="Han Y."/>
            <person name="Li Y."/>
            <person name="Li X."/>
            <person name="Wang S."/>
            <person name="Shi Q."/>
            <person name="Liu S."/>
            <person name="Cho W.K."/>
            <person name="Kim J.Y."/>
            <person name="Xu Y."/>
            <person name="Heller-Uszynska K."/>
            <person name="Miao H."/>
            <person name="Cheng Z."/>
            <person name="Zhang S."/>
            <person name="Wu J."/>
            <person name="Yang Y."/>
            <person name="Kang H."/>
            <person name="Li M."/>
            <person name="Liang H."/>
            <person name="Ren X."/>
            <person name="Shi Z."/>
            <person name="Wen M."/>
            <person name="Jian M."/>
            <person name="Yang H."/>
            <person name="Zhang G."/>
            <person name="Yang Z."/>
            <person name="Chen R."/>
            <person name="Liu S."/>
            <person name="Li J."/>
            <person name="Ma L."/>
            <person name="Liu H."/>
            <person name="Zhou Y."/>
            <person name="Zhao J."/>
            <person name="Fang X."/>
            <person name="Li G."/>
            <person name="Fang L."/>
            <person name="Li Y."/>
            <person name="Liu D."/>
            <person name="Zheng H."/>
            <person name="Zhang Y."/>
            <person name="Qin N."/>
            <person name="Li Z."/>
            <person name="Yang G."/>
            <person name="Yang S."/>
            <person name="Bolund L."/>
            <person name="Kristiansen K."/>
            <person name="Zheng H."/>
            <person name="Li S."/>
            <person name="Zhang X."/>
            <person name="Yang H."/>
            <person name="Wang J."/>
            <person name="Sun R."/>
            <person name="Zhang B."/>
            <person name="Jiang S."/>
            <person name="Wang J."/>
            <person name="Du Y."/>
            <person name="Li S."/>
        </authorList>
    </citation>
    <scope>NUCLEOTIDE SEQUENCE [LARGE SCALE GENOMIC DNA]</scope>
    <source>
        <strain evidence="4">cv. 9930</strain>
    </source>
</reference>
<evidence type="ECO:0000313" key="3">
    <source>
        <dbReference type="EMBL" id="KGN45452.1"/>
    </source>
</evidence>
<dbReference type="SUPFAM" id="SSF52266">
    <property type="entry name" value="SGNH hydrolase"/>
    <property type="match status" value="1"/>
</dbReference>
<organism evidence="3 4">
    <name type="scientific">Cucumis sativus</name>
    <name type="common">Cucumber</name>
    <dbReference type="NCBI Taxonomy" id="3659"/>
    <lineage>
        <taxon>Eukaryota</taxon>
        <taxon>Viridiplantae</taxon>
        <taxon>Streptophyta</taxon>
        <taxon>Embryophyta</taxon>
        <taxon>Tracheophyta</taxon>
        <taxon>Spermatophyta</taxon>
        <taxon>Magnoliopsida</taxon>
        <taxon>eudicotyledons</taxon>
        <taxon>Gunneridae</taxon>
        <taxon>Pentapetalae</taxon>
        <taxon>rosids</taxon>
        <taxon>fabids</taxon>
        <taxon>Cucurbitales</taxon>
        <taxon>Cucurbitaceae</taxon>
        <taxon>Benincaseae</taxon>
        <taxon>Cucumis</taxon>
    </lineage>
</organism>
<dbReference type="InterPro" id="IPR001087">
    <property type="entry name" value="GDSL"/>
</dbReference>
<dbReference type="Gramene" id="KGN45452">
    <property type="protein sequence ID" value="KGN45452"/>
    <property type="gene ID" value="Csa_7G448140"/>
</dbReference>
<protein>
    <submittedName>
        <fullName evidence="3">Uncharacterized protein</fullName>
    </submittedName>
</protein>
<evidence type="ECO:0000256" key="2">
    <source>
        <dbReference type="ARBA" id="ARBA00022729"/>
    </source>
</evidence>
<reference evidence="3 4" key="4">
    <citation type="journal article" date="2011" name="BMC Genomics">
        <title>RNA-Seq improves annotation of protein-coding genes in the cucumber genome.</title>
        <authorList>
            <person name="Li Z."/>
            <person name="Zhang Z."/>
            <person name="Yan P."/>
            <person name="Huang S."/>
            <person name="Fei Z."/>
            <person name="Lin K."/>
        </authorList>
    </citation>
    <scope>NUCLEOTIDE SEQUENCE [LARGE SCALE GENOMIC DNA]</scope>
    <source>
        <strain evidence="4">cv. 9930</strain>
    </source>
</reference>
<dbReference type="CDD" id="cd01837">
    <property type="entry name" value="SGNH_plant_lipase_like"/>
    <property type="match status" value="1"/>
</dbReference>
<dbReference type="GO" id="GO:0016298">
    <property type="term" value="F:lipase activity"/>
    <property type="evidence" value="ECO:0000318"/>
    <property type="project" value="GO_Central"/>
</dbReference>
<dbReference type="InterPro" id="IPR035669">
    <property type="entry name" value="SGNH_plant_lipase-like"/>
</dbReference>
<dbReference type="Gene3D" id="3.40.50.1110">
    <property type="entry name" value="SGNH hydrolase"/>
    <property type="match status" value="1"/>
</dbReference>
<dbReference type="AlphaFoldDB" id="A0A0A0KAP6"/>
<dbReference type="PANTHER" id="PTHR45966:SF1">
    <property type="entry name" value="GDSL ESTERASE_LIPASE 1-RELATED"/>
    <property type="match status" value="1"/>
</dbReference>
<keyword evidence="2" id="KW-0732">Signal</keyword>
<reference evidence="3 4" key="2">
    <citation type="journal article" date="2009" name="PLoS ONE">
        <title>An integrated genetic and cytogenetic map of the cucumber genome.</title>
        <authorList>
            <person name="Ren Y."/>
            <person name="Zhang Z."/>
            <person name="Liu J."/>
            <person name="Staub J.E."/>
            <person name="Han Y."/>
            <person name="Cheng Z."/>
            <person name="Li X."/>
            <person name="Lu J."/>
            <person name="Miao H."/>
            <person name="Kang H."/>
            <person name="Xie B."/>
            <person name="Gu X."/>
            <person name="Wang X."/>
            <person name="Du Y."/>
            <person name="Jin W."/>
            <person name="Huang S."/>
        </authorList>
    </citation>
    <scope>NUCLEOTIDE SEQUENCE [LARGE SCALE GENOMIC DNA]</scope>
    <source>
        <strain evidence="4">cv. 9930</strain>
    </source>
</reference>
<dbReference type="Pfam" id="PF00657">
    <property type="entry name" value="Lipase_GDSL"/>
    <property type="match status" value="1"/>
</dbReference>
<evidence type="ECO:0000313" key="4">
    <source>
        <dbReference type="Proteomes" id="UP000029981"/>
    </source>
</evidence>
<keyword evidence="4" id="KW-1185">Reference proteome</keyword>
<proteinExistence type="inferred from homology"/>
<reference evidence="3 4" key="3">
    <citation type="journal article" date="2010" name="BMC Genomics">
        <title>Transcriptome sequencing and comparative analysis of cucumber flowers with different sex types.</title>
        <authorList>
            <person name="Guo S."/>
            <person name="Zheng Y."/>
            <person name="Joung J.G."/>
            <person name="Liu S."/>
            <person name="Zhang Z."/>
            <person name="Crasta O.R."/>
            <person name="Sobral B.W."/>
            <person name="Xu Y."/>
            <person name="Huang S."/>
            <person name="Fei Z."/>
        </authorList>
    </citation>
    <scope>NUCLEOTIDE SEQUENCE [LARGE SCALE GENOMIC DNA]</scope>
    <source>
        <strain evidence="4">cv. 9930</strain>
    </source>
</reference>
<accession>A0A0A0KAP6</accession>
<gene>
    <name evidence="3" type="ORF">Csa_7G448140</name>
</gene>
<dbReference type="EMBL" id="CM002928">
    <property type="protein sequence ID" value="KGN45452.1"/>
    <property type="molecule type" value="Genomic_DNA"/>
</dbReference>
<dbReference type="OMA" id="CGGMRIA"/>
<dbReference type="PANTHER" id="PTHR45966">
    <property type="entry name" value="GDSL-LIKE LIPASE/ACYLHYDROLASE"/>
    <property type="match status" value="1"/>
</dbReference>
<dbReference type="Proteomes" id="UP000029981">
    <property type="component" value="Chromosome 7"/>
</dbReference>